<comment type="caution">
    <text evidence="1">The sequence shown here is derived from an EMBL/GenBank/DDBJ whole genome shotgun (WGS) entry which is preliminary data.</text>
</comment>
<evidence type="ECO:0000313" key="2">
    <source>
        <dbReference type="Proteomes" id="UP001064048"/>
    </source>
</evidence>
<name>A0ACC0KRB6_CHOFU</name>
<organism evidence="1 2">
    <name type="scientific">Choristoneura fumiferana</name>
    <name type="common">Spruce budworm moth</name>
    <name type="synonym">Archips fumiferana</name>
    <dbReference type="NCBI Taxonomy" id="7141"/>
    <lineage>
        <taxon>Eukaryota</taxon>
        <taxon>Metazoa</taxon>
        <taxon>Ecdysozoa</taxon>
        <taxon>Arthropoda</taxon>
        <taxon>Hexapoda</taxon>
        <taxon>Insecta</taxon>
        <taxon>Pterygota</taxon>
        <taxon>Neoptera</taxon>
        <taxon>Endopterygota</taxon>
        <taxon>Lepidoptera</taxon>
        <taxon>Glossata</taxon>
        <taxon>Ditrysia</taxon>
        <taxon>Tortricoidea</taxon>
        <taxon>Tortricidae</taxon>
        <taxon>Tortricinae</taxon>
        <taxon>Choristoneura</taxon>
    </lineage>
</organism>
<dbReference type="Proteomes" id="UP001064048">
    <property type="component" value="Chromosome 23"/>
</dbReference>
<proteinExistence type="predicted"/>
<protein>
    <submittedName>
        <fullName evidence="1">Uncharacterized protein</fullName>
    </submittedName>
</protein>
<keyword evidence="2" id="KW-1185">Reference proteome</keyword>
<reference evidence="1 2" key="1">
    <citation type="journal article" date="2022" name="Genome Biol. Evol.">
        <title>The Spruce Budworm Genome: Reconstructing the Evolutionary History of Antifreeze Proteins.</title>
        <authorList>
            <person name="Beliveau C."/>
            <person name="Gagne P."/>
            <person name="Picq S."/>
            <person name="Vernygora O."/>
            <person name="Keeling C.I."/>
            <person name="Pinkney K."/>
            <person name="Doucet D."/>
            <person name="Wen F."/>
            <person name="Johnston J.S."/>
            <person name="Maaroufi H."/>
            <person name="Boyle B."/>
            <person name="Laroche J."/>
            <person name="Dewar K."/>
            <person name="Juretic N."/>
            <person name="Blackburn G."/>
            <person name="Nisole A."/>
            <person name="Brunet B."/>
            <person name="Brandao M."/>
            <person name="Lumley L."/>
            <person name="Duan J."/>
            <person name="Quan G."/>
            <person name="Lucarotti C.J."/>
            <person name="Roe A.D."/>
            <person name="Sperling F.A.H."/>
            <person name="Levesque R.C."/>
            <person name="Cusson M."/>
        </authorList>
    </citation>
    <scope>NUCLEOTIDE SEQUENCE [LARGE SCALE GENOMIC DNA]</scope>
    <source>
        <strain evidence="1">Glfc:IPQL:Cfum</strain>
    </source>
</reference>
<sequence length="140" mass="16288">MLSQHSNCRQTKMQALARYKKMLSQRLIRHQILGSRVTVFTGPDNTDLEIPTLFFVYTHSECHATKYQPGMQYASYRGDHSLPDKYRPDNNRRVNTDPVFRVHGILMNLVENNLIWSWRFVGRCRGTLATLARLAHCGHN</sequence>
<accession>A0ACC0KRB6</accession>
<gene>
    <name evidence="1" type="ORF">MSG28_012934</name>
</gene>
<dbReference type="EMBL" id="CM046123">
    <property type="protein sequence ID" value="KAI8439069.1"/>
    <property type="molecule type" value="Genomic_DNA"/>
</dbReference>
<evidence type="ECO:0000313" key="1">
    <source>
        <dbReference type="EMBL" id="KAI8439069.1"/>
    </source>
</evidence>